<feature type="region of interest" description="Disordered" evidence="10">
    <location>
        <begin position="1255"/>
        <end position="1304"/>
    </location>
</feature>
<feature type="region of interest" description="Disordered" evidence="10">
    <location>
        <begin position="755"/>
        <end position="775"/>
    </location>
</feature>
<comment type="similarity">
    <text evidence="2">Belongs to the SPCS3 family.</text>
</comment>
<evidence type="ECO:0000256" key="2">
    <source>
        <dbReference type="ARBA" id="ARBA00009289"/>
    </source>
</evidence>
<evidence type="ECO:0000256" key="3">
    <source>
        <dbReference type="ARBA" id="ARBA00022692"/>
    </source>
</evidence>
<gene>
    <name evidence="12" type="ORF">Ocin01_00613</name>
</gene>
<dbReference type="GO" id="GO:0006465">
    <property type="term" value="P:signal peptide processing"/>
    <property type="evidence" value="ECO:0007669"/>
    <property type="project" value="InterPro"/>
</dbReference>
<keyword evidence="7 11" id="KW-0472">Membrane</keyword>
<name>A0A1D2NMB8_ORCCI</name>
<dbReference type="STRING" id="48709.A0A1D2NMB8"/>
<dbReference type="Proteomes" id="UP000094527">
    <property type="component" value="Unassembled WGS sequence"/>
</dbReference>
<keyword evidence="5" id="KW-0735">Signal-anchor</keyword>
<keyword evidence="3 11" id="KW-0812">Transmembrane</keyword>
<comment type="caution">
    <text evidence="12">The sequence shown here is derived from an EMBL/GenBank/DDBJ whole genome shotgun (WGS) entry which is preliminary data.</text>
</comment>
<reference evidence="12 13" key="1">
    <citation type="journal article" date="2016" name="Genome Biol. Evol.">
        <title>Gene Family Evolution Reflects Adaptation to Soil Environmental Stressors in the Genome of the Collembolan Orchesella cincta.</title>
        <authorList>
            <person name="Faddeeva-Vakhrusheva A."/>
            <person name="Derks M.F."/>
            <person name="Anvar S.Y."/>
            <person name="Agamennone V."/>
            <person name="Suring W."/>
            <person name="Smit S."/>
            <person name="van Straalen N.M."/>
            <person name="Roelofs D."/>
        </authorList>
    </citation>
    <scope>NUCLEOTIDE SEQUENCE [LARGE SCALE GENOMIC DNA]</scope>
    <source>
        <tissue evidence="12">Mixed pool</tissue>
    </source>
</reference>
<evidence type="ECO:0000256" key="10">
    <source>
        <dbReference type="SAM" id="MobiDB-lite"/>
    </source>
</evidence>
<dbReference type="PANTHER" id="PTHR12804">
    <property type="entry name" value="MICROSOMAL SIGNAL PEPTIDASE 23 KD SUBUNIT SPC22/23"/>
    <property type="match status" value="1"/>
</dbReference>
<feature type="compositionally biased region" description="Low complexity" evidence="10">
    <location>
        <begin position="755"/>
        <end position="771"/>
    </location>
</feature>
<evidence type="ECO:0000256" key="7">
    <source>
        <dbReference type="ARBA" id="ARBA00023136"/>
    </source>
</evidence>
<dbReference type="EMBL" id="LJIJ01000011">
    <property type="protein sequence ID" value="ODN06086.1"/>
    <property type="molecule type" value="Genomic_DNA"/>
</dbReference>
<feature type="region of interest" description="Disordered" evidence="10">
    <location>
        <begin position="460"/>
        <end position="493"/>
    </location>
</feature>
<organism evidence="12 13">
    <name type="scientific">Orchesella cincta</name>
    <name type="common">Springtail</name>
    <name type="synonym">Podura cincta</name>
    <dbReference type="NCBI Taxonomy" id="48709"/>
    <lineage>
        <taxon>Eukaryota</taxon>
        <taxon>Metazoa</taxon>
        <taxon>Ecdysozoa</taxon>
        <taxon>Arthropoda</taxon>
        <taxon>Hexapoda</taxon>
        <taxon>Collembola</taxon>
        <taxon>Entomobryomorpha</taxon>
        <taxon>Entomobryoidea</taxon>
        <taxon>Orchesellidae</taxon>
        <taxon>Orchesellinae</taxon>
        <taxon>Orchesella</taxon>
    </lineage>
</organism>
<evidence type="ECO:0000256" key="4">
    <source>
        <dbReference type="ARBA" id="ARBA00022824"/>
    </source>
</evidence>
<comment type="function">
    <text evidence="9">Essential component of the signal peptidase complex (SPC) which catalyzes the cleavage of N-terminal signal sequences from nascent proteins as they are translocated into the lumen of the endoplasmic reticulum. Essential for the SPC catalytic activity, possibly by stabilizing and positioning the active center of the complex close to the lumenal surface.</text>
</comment>
<feature type="transmembrane region" description="Helical" evidence="11">
    <location>
        <begin position="1484"/>
        <end position="1504"/>
    </location>
</feature>
<dbReference type="PANTHER" id="PTHR12804:SF0">
    <property type="entry name" value="SIGNAL PEPTIDASE COMPLEX SUBUNIT 3"/>
    <property type="match status" value="1"/>
</dbReference>
<feature type="compositionally biased region" description="Low complexity" evidence="10">
    <location>
        <begin position="1335"/>
        <end position="1385"/>
    </location>
</feature>
<sequence length="1657" mass="181106">VNYGKEVGQGQLTSCGQDIEIRTRARPPSSIFSFVTRATPFQRNTEDEDEEVDSDEVEETDNLRNVVNNLGSGGTGNLTDAELAEKASKFLAQYIAQSGGIGAGGVPLLQVPNQNSTIIIALVDGKNASQLQQTPTQAPFLTPDAYPFLFPTVQSQPELVGDFLFREQQSTSSPLQVAPAPTFQPFYLNPSYFYPTASTSVISTKPPLPPSSEQVGVDNIEDAILEALLVAQEATTLPTTNQGQQFQQIQLPASALNQVYNLSAFGLLQNNLSSFNPADLGLQAFLLNPYIPPSGTVQNSGVPPGANPQLHAIAGLFGSLAQGNLAGVVQSSLKLAGTGILQNVAHSTGLQTYSVIMAKLGSILFIFFTLALAGLKNAEAFKITMEKPEDVSNPTQPPINSEEFRKWIHEQEEKTFLKVIEKISSPNDTYQQHEAKIAVARYLVNVTFTAMTRRLERLGRGAIPETPSNFPSPAVPESNPTLDNQSQTPPENVQFPVTQSHVTIPGAPDNSPYPITQSHVTIPGSNPYPATQSHVSIPTVPENNPFPVTQSLVTIPGLLENNPSPVSQSHVPVPTVPENNPFPVTQSHVTIPGSNPYPATQSHVPVPTVPENNPFPVTQSHDSQKTIPLCYQSHVTIPGVPENNPFPITQSHVSIPGNNPYPATQSHIPIPGVTENNPSPVIQSQFPIPGISENNLFPITQSHIRLPAAQDTSNFNFIPQSNDPLSTITLANKTSASSPFSPTVFVPPASPALASLPSSATNENETTTTAPDNSPLSALREILGLPTSRPGGLFANFNISALPGNFSLPGNFNISRLPGNFSLSRLPGNFSLSRLPGNFNISAALAGNFNRGNNTSSPGNFNASAILQTLNIHAPPEGLFNVPTPPPKNDSVRMSQMFLEHQVEKLVEDINMQNISGIVDRTANIATPQTVGVLVNALLNVVLCNPLDRFYGNLCYHFCWLSLALYVNVQLIAFPPLSLSLLHNHNGLLAVLSSIRFQTSFSTVGNEHLIGGENGLTYQNQQVSREDVKAYLQPILYQKLLRQHGDSAVIQQTKTVVSEYLVESLLDSAQRPAEPVRSEEFARQNNNGTTAGATTRRPLFGNLTRPSEAHVIGQVDQIIQNVNVGNITGIVDQALRIRAPAPVQQLVNSIMNLWKLLWHNIPPCLTHLIIRHWVLVATFFVHYIQADENNAEIIDMTEFQPIEDKVLDQLMEPNDGPFEKKIKKLLAEYIVASAVETVSNFSAEASGRAIQQQPQIIYVYGTPPPTPRTRRTRPPTTPRTPRTRRTRRPPNNHNHESSEERPQQQNLFMFNLSNLLISHNINQPRNSLLIKPQYQPAPQQPASQPQPQQEVPIYQPSGQPQQPSQSAPAQQITPVAPQQVQPSAPILQPQPPPQQVQQVVYLGTTPAVPTGPTTTPRPRPSQEHVYNQVNKILDNVGTGNIQGIVDSALGIRTPAPTRNFVNGILSTVFCNPINLKMYRSFERLNVVVTYGIVVLAVSAIALNLTTYSKDFSNVGPINFKAISASIKNSSWSYDVDIDGSHDTAFLVLDAHADLSSLFNWNVKQLFVSVVVEYTTKTHVRNEVVIWDKIIVRGQNPMINTKYSGNRYLMWDDGNGLRGLQAKWRLKWNVIRNVGPLGSYQSAAYDVKFPDEYSRHYH</sequence>
<evidence type="ECO:0000313" key="13">
    <source>
        <dbReference type="Proteomes" id="UP000094527"/>
    </source>
</evidence>
<feature type="compositionally biased region" description="Polar residues" evidence="10">
    <location>
        <begin position="478"/>
        <end position="493"/>
    </location>
</feature>
<evidence type="ECO:0000256" key="6">
    <source>
        <dbReference type="ARBA" id="ARBA00022989"/>
    </source>
</evidence>
<feature type="region of interest" description="Disordered" evidence="10">
    <location>
        <begin position="1335"/>
        <end position="1395"/>
    </location>
</feature>
<keyword evidence="4" id="KW-0256">Endoplasmic reticulum</keyword>
<dbReference type="OrthoDB" id="10261524at2759"/>
<evidence type="ECO:0000313" key="12">
    <source>
        <dbReference type="EMBL" id="ODN06086.1"/>
    </source>
</evidence>
<comment type="subcellular location">
    <subcellularLocation>
        <location evidence="1">Endoplasmic reticulum membrane</location>
        <topology evidence="1">Single-pass type II membrane protein</topology>
    </subcellularLocation>
</comment>
<evidence type="ECO:0000256" key="5">
    <source>
        <dbReference type="ARBA" id="ARBA00022968"/>
    </source>
</evidence>
<keyword evidence="13" id="KW-1185">Reference proteome</keyword>
<feature type="region of interest" description="Disordered" evidence="10">
    <location>
        <begin position="1073"/>
        <end position="1099"/>
    </location>
</feature>
<evidence type="ECO:0000256" key="8">
    <source>
        <dbReference type="ARBA" id="ARBA00029556"/>
    </source>
</evidence>
<accession>A0A1D2NMB8</accession>
<evidence type="ECO:0000256" key="1">
    <source>
        <dbReference type="ARBA" id="ARBA00004648"/>
    </source>
</evidence>
<feature type="compositionally biased region" description="Basic and acidic residues" evidence="10">
    <location>
        <begin position="1293"/>
        <end position="1302"/>
    </location>
</feature>
<dbReference type="GO" id="GO:0045047">
    <property type="term" value="P:protein targeting to ER"/>
    <property type="evidence" value="ECO:0007669"/>
    <property type="project" value="TreeGrafter"/>
</dbReference>
<evidence type="ECO:0000256" key="9">
    <source>
        <dbReference type="ARBA" id="ARBA00046080"/>
    </source>
</evidence>
<proteinExistence type="inferred from homology"/>
<feature type="compositionally biased region" description="Low complexity" evidence="10">
    <location>
        <begin position="1083"/>
        <end position="1097"/>
    </location>
</feature>
<keyword evidence="6 11" id="KW-1133">Transmembrane helix</keyword>
<dbReference type="GO" id="GO:0005787">
    <property type="term" value="C:signal peptidase complex"/>
    <property type="evidence" value="ECO:0007669"/>
    <property type="project" value="InterPro"/>
</dbReference>
<evidence type="ECO:0000256" key="11">
    <source>
        <dbReference type="SAM" id="Phobius"/>
    </source>
</evidence>
<feature type="compositionally biased region" description="Basic residues" evidence="10">
    <location>
        <begin position="1281"/>
        <end position="1290"/>
    </location>
</feature>
<dbReference type="Pfam" id="PF04573">
    <property type="entry name" value="SPC22"/>
    <property type="match status" value="1"/>
</dbReference>
<dbReference type="InterPro" id="IPR007653">
    <property type="entry name" value="SPC3"/>
</dbReference>
<feature type="non-terminal residue" evidence="12">
    <location>
        <position position="1"/>
    </location>
</feature>
<protein>
    <recommendedName>
        <fullName evidence="8">Signal peptidase complex subunit 3</fullName>
    </recommendedName>
</protein>